<dbReference type="PROSITE" id="PS01125">
    <property type="entry name" value="ROK"/>
    <property type="match status" value="1"/>
</dbReference>
<comment type="catalytic activity">
    <reaction evidence="15">
        <text>an N-acyl-D-mannosamine + ATP = an N-acyl-D-mannosamine 6-phosphate + ADP + H(+)</text>
        <dbReference type="Rhea" id="RHEA:23832"/>
        <dbReference type="ChEBI" id="CHEBI:15378"/>
        <dbReference type="ChEBI" id="CHEBI:16062"/>
        <dbReference type="ChEBI" id="CHEBI:30616"/>
        <dbReference type="ChEBI" id="CHEBI:57666"/>
        <dbReference type="ChEBI" id="CHEBI:456216"/>
        <dbReference type="EC" id="2.7.1.60"/>
    </reaction>
</comment>
<evidence type="ECO:0000313" key="16">
    <source>
        <dbReference type="EMBL" id="CZX72915.1"/>
    </source>
</evidence>
<evidence type="ECO:0000256" key="3">
    <source>
        <dbReference type="ARBA" id="ARBA00022723"/>
    </source>
</evidence>
<evidence type="ECO:0000256" key="4">
    <source>
        <dbReference type="ARBA" id="ARBA00022741"/>
    </source>
</evidence>
<evidence type="ECO:0000256" key="12">
    <source>
        <dbReference type="ARBA" id="ARBA00072700"/>
    </source>
</evidence>
<evidence type="ECO:0000256" key="10">
    <source>
        <dbReference type="ARBA" id="ARBA00060726"/>
    </source>
</evidence>
<keyword evidence="8 15" id="KW-0119">Carbohydrate metabolism</keyword>
<feature type="binding site" evidence="15">
    <location>
        <begin position="146"/>
        <end position="153"/>
    </location>
    <ligand>
        <name>ATP</name>
        <dbReference type="ChEBI" id="CHEBI:30616"/>
    </ligand>
</feature>
<dbReference type="InterPro" id="IPR000600">
    <property type="entry name" value="ROK"/>
</dbReference>
<evidence type="ECO:0000256" key="14">
    <source>
        <dbReference type="ARBA" id="ARBA00079862"/>
    </source>
</evidence>
<keyword evidence="2 15" id="KW-0808">Transferase</keyword>
<feature type="binding site" evidence="15">
    <location>
        <position position="180"/>
    </location>
    <ligand>
        <name>Zn(2+)</name>
        <dbReference type="ChEBI" id="CHEBI:29105"/>
    </ligand>
</feature>
<organism evidence="16 17">
    <name type="scientific">Enterobacter hormaechei</name>
    <dbReference type="NCBI Taxonomy" id="158836"/>
    <lineage>
        <taxon>Bacteria</taxon>
        <taxon>Pseudomonadati</taxon>
        <taxon>Pseudomonadota</taxon>
        <taxon>Gammaproteobacteria</taxon>
        <taxon>Enterobacterales</taxon>
        <taxon>Enterobacteriaceae</taxon>
        <taxon>Enterobacter</taxon>
        <taxon>Enterobacter cloacae complex</taxon>
    </lineage>
</organism>
<evidence type="ECO:0000256" key="7">
    <source>
        <dbReference type="ARBA" id="ARBA00022840"/>
    </source>
</evidence>
<feature type="binding site" evidence="15">
    <location>
        <position position="170"/>
    </location>
    <ligand>
        <name>Zn(2+)</name>
        <dbReference type="ChEBI" id="CHEBI:29105"/>
    </ligand>
</feature>
<sequence>MSQRDKNISERGGAMTTLAIDIGGTKLAAALVDDGLQIHARRECPTPASKTPDALREALAELVKPLQTQATRAAIASTGIIQDGNLLAINPQNLGGLHHFPLVQTLEDIAGLPTLAINDAQAAAWAEYHVSAKEIKDMVFLTVSTGVGGGVVSNGKLVTGSGGLAGHLGHTLADPNGPQCGCGRVGCVEAIASGRGIAAAARGELAGCDAKTIFARAAEGNKQAAELVQRSAQVLARLIADTKAVMDCQRVVIGGSIGLAGGYLARVRAYLEEHPSVYHVELTAAHYRHDAGLLGAALLAQGER</sequence>
<evidence type="ECO:0000256" key="15">
    <source>
        <dbReference type="HAMAP-Rule" id="MF_01234"/>
    </source>
</evidence>
<comment type="similarity">
    <text evidence="10 15">Belongs to the ROK (NagC/XylR) family. NanK subfamily.</text>
</comment>
<evidence type="ECO:0000256" key="1">
    <source>
        <dbReference type="ARBA" id="ARBA00011738"/>
    </source>
</evidence>
<dbReference type="AlphaFoldDB" id="A0A822WQ59"/>
<feature type="binding site" evidence="15">
    <location>
        <position position="187"/>
    </location>
    <ligand>
        <name>Zn(2+)</name>
        <dbReference type="ChEBI" id="CHEBI:29105"/>
    </ligand>
</feature>
<evidence type="ECO:0000256" key="11">
    <source>
        <dbReference type="ARBA" id="ARBA00066377"/>
    </source>
</evidence>
<evidence type="ECO:0000256" key="5">
    <source>
        <dbReference type="ARBA" id="ARBA00022777"/>
    </source>
</evidence>
<dbReference type="HAMAP" id="MF_01234">
    <property type="entry name" value="ManNAc_kinase"/>
    <property type="match status" value="1"/>
</dbReference>
<dbReference type="EMBL" id="FJYW01000007">
    <property type="protein sequence ID" value="CZX72915.1"/>
    <property type="molecule type" value="Genomic_DNA"/>
</dbReference>
<keyword evidence="7 15" id="KW-0067">ATP-binding</keyword>
<dbReference type="NCBIfam" id="NF047821">
    <property type="entry name" value="NactlManKinNanK"/>
    <property type="match status" value="1"/>
</dbReference>
<keyword evidence="5 15" id="KW-0418">Kinase</keyword>
<dbReference type="SUPFAM" id="SSF53067">
    <property type="entry name" value="Actin-like ATPase domain"/>
    <property type="match status" value="1"/>
</dbReference>
<evidence type="ECO:0000256" key="9">
    <source>
        <dbReference type="ARBA" id="ARBA00060606"/>
    </source>
</evidence>
<accession>A0A822WQ59</accession>
<evidence type="ECO:0000256" key="6">
    <source>
        <dbReference type="ARBA" id="ARBA00022833"/>
    </source>
</evidence>
<dbReference type="GO" id="GO:0009384">
    <property type="term" value="F:N-acylmannosamine kinase activity"/>
    <property type="evidence" value="ECO:0007669"/>
    <property type="project" value="UniProtKB-UniRule"/>
</dbReference>
<comment type="pathway">
    <text evidence="9 15">Amino-sugar metabolism; N-acetylneuraminate degradation; D-fructose 6-phosphate from N-acetylneuraminate: step 2/5.</text>
</comment>
<dbReference type="UniPathway" id="UPA00629">
    <property type="reaction ID" value="UER00681"/>
</dbReference>
<protein>
    <recommendedName>
        <fullName evidence="12 15">N-acetylmannosamine kinase</fullName>
        <ecNumber evidence="11 15">2.7.1.60</ecNumber>
    </recommendedName>
    <alternativeName>
        <fullName evidence="13 15">ManNAc kinase</fullName>
    </alternativeName>
    <alternativeName>
        <fullName evidence="14 15">N-acetyl-D-mannosamine kinase</fullName>
    </alternativeName>
</protein>
<keyword evidence="4 15" id="KW-0547">Nucleotide-binding</keyword>
<dbReference type="GO" id="GO:0005524">
    <property type="term" value="F:ATP binding"/>
    <property type="evidence" value="ECO:0007669"/>
    <property type="project" value="UniProtKB-UniRule"/>
</dbReference>
<reference evidence="16 17" key="1">
    <citation type="submission" date="2016-03" db="EMBL/GenBank/DDBJ databases">
        <authorList>
            <consortium name="Pathogen Informatics"/>
        </authorList>
    </citation>
    <scope>NUCLEOTIDE SEQUENCE [LARGE SCALE GENOMIC DNA]</scope>
    <source>
        <strain evidence="17">e1424</strain>
    </source>
</reference>
<dbReference type="PANTHER" id="PTHR18964">
    <property type="entry name" value="ROK (REPRESSOR, ORF, KINASE) FAMILY"/>
    <property type="match status" value="1"/>
</dbReference>
<comment type="function">
    <text evidence="15">Catalyzes the phosphorylation of N-acetylmannosamine (ManNAc) to ManNAc-6-P.</text>
</comment>
<dbReference type="EC" id="2.7.1.60" evidence="11 15"/>
<dbReference type="InterPro" id="IPR043129">
    <property type="entry name" value="ATPase_NBD"/>
</dbReference>
<comment type="subunit">
    <text evidence="1 15">Homodimer.</text>
</comment>
<gene>
    <name evidence="15 16" type="primary">nanK</name>
    <name evidence="16" type="ORF">SAMEA2273352_03182</name>
</gene>
<name>A0A822WQ59_9ENTR</name>
<dbReference type="PANTHER" id="PTHR18964:SF169">
    <property type="entry name" value="N-ACETYLMANNOSAMINE KINASE"/>
    <property type="match status" value="1"/>
</dbReference>
<dbReference type="NCBIfam" id="NF003461">
    <property type="entry name" value="PRK05082.1"/>
    <property type="match status" value="1"/>
</dbReference>
<evidence type="ECO:0000256" key="2">
    <source>
        <dbReference type="ARBA" id="ARBA00022679"/>
    </source>
</evidence>
<dbReference type="Proteomes" id="UP000076205">
    <property type="component" value="Unassembled WGS sequence"/>
</dbReference>
<evidence type="ECO:0000256" key="13">
    <source>
        <dbReference type="ARBA" id="ARBA00078287"/>
    </source>
</evidence>
<feature type="binding site" evidence="15">
    <location>
        <position position="182"/>
    </location>
    <ligand>
        <name>Zn(2+)</name>
        <dbReference type="ChEBI" id="CHEBI:29105"/>
    </ligand>
</feature>
<dbReference type="Pfam" id="PF00480">
    <property type="entry name" value="ROK"/>
    <property type="match status" value="1"/>
</dbReference>
<dbReference type="InterPro" id="IPR023945">
    <property type="entry name" value="ManNAc_kinase_bac"/>
</dbReference>
<keyword evidence="3 15" id="KW-0479">Metal-binding</keyword>
<proteinExistence type="inferred from homology"/>
<dbReference type="Gene3D" id="3.30.420.40">
    <property type="match status" value="2"/>
</dbReference>
<dbReference type="InterPro" id="IPR049874">
    <property type="entry name" value="ROK_cs"/>
</dbReference>
<keyword evidence="6 15" id="KW-0862">Zinc</keyword>
<dbReference type="GO" id="GO:0008270">
    <property type="term" value="F:zinc ion binding"/>
    <property type="evidence" value="ECO:0007669"/>
    <property type="project" value="UniProtKB-UniRule"/>
</dbReference>
<dbReference type="FunFam" id="3.30.420.40:FF:000063">
    <property type="entry name" value="N-acetylmannosamine kinase"/>
    <property type="match status" value="1"/>
</dbReference>
<evidence type="ECO:0000313" key="17">
    <source>
        <dbReference type="Proteomes" id="UP000076205"/>
    </source>
</evidence>
<comment type="caution">
    <text evidence="16">The sequence shown here is derived from an EMBL/GenBank/DDBJ whole genome shotgun (WGS) entry which is preliminary data.</text>
</comment>
<dbReference type="GO" id="GO:0019262">
    <property type="term" value="P:N-acetylneuraminate catabolic process"/>
    <property type="evidence" value="ECO:0007669"/>
    <property type="project" value="UniProtKB-UniRule"/>
</dbReference>
<feature type="binding site" evidence="15">
    <location>
        <begin position="19"/>
        <end position="26"/>
    </location>
    <ligand>
        <name>ATP</name>
        <dbReference type="ChEBI" id="CHEBI:30616"/>
    </ligand>
</feature>
<evidence type="ECO:0000256" key="8">
    <source>
        <dbReference type="ARBA" id="ARBA00023277"/>
    </source>
</evidence>